<dbReference type="RefSeq" id="WP_141446560.1">
    <property type="nucleotide sequence ID" value="NZ_CP041217.1"/>
</dbReference>
<dbReference type="KEGG" id="saca:FFV09_04455"/>
<keyword evidence="1" id="KW-0472">Membrane</keyword>
<evidence type="ECO:0000313" key="3">
    <source>
        <dbReference type="Proteomes" id="UP000316968"/>
    </source>
</evidence>
<evidence type="ECO:0000313" key="2">
    <source>
        <dbReference type="EMBL" id="QDH20174.1"/>
    </source>
</evidence>
<evidence type="ECO:0000256" key="1">
    <source>
        <dbReference type="SAM" id="Phobius"/>
    </source>
</evidence>
<dbReference type="Proteomes" id="UP000316968">
    <property type="component" value="Chromosome"/>
</dbReference>
<keyword evidence="3" id="KW-1185">Reference proteome</keyword>
<dbReference type="EMBL" id="CP041217">
    <property type="protein sequence ID" value="QDH20174.1"/>
    <property type="molecule type" value="Genomic_DNA"/>
</dbReference>
<protein>
    <submittedName>
        <fullName evidence="2">Uncharacterized protein</fullName>
    </submittedName>
</protein>
<feature type="transmembrane region" description="Helical" evidence="1">
    <location>
        <begin position="95"/>
        <end position="116"/>
    </location>
</feature>
<name>A0A4Y6USZ4_SACBS</name>
<feature type="transmembrane region" description="Helical" evidence="1">
    <location>
        <begin position="12"/>
        <end position="42"/>
    </location>
</feature>
<dbReference type="OrthoDB" id="9899665at2"/>
<sequence length="127" mass="13859">MRVLDRYYPTISWVLLALMAVSLFILDNAYTMPLLLAHLLLTALRNRRVIAGVLRQSTSGQKAVMLLSFVAAVAGSFLLIGYGGRFLISQGIGPVFQYIWIAVVIAVAVAALRAVAIRSGLRLGQRE</sequence>
<gene>
    <name evidence="2" type="ORF">FFV09_04455</name>
</gene>
<feature type="transmembrane region" description="Helical" evidence="1">
    <location>
        <begin position="63"/>
        <end position="83"/>
    </location>
</feature>
<keyword evidence="1" id="KW-1133">Transmembrane helix</keyword>
<keyword evidence="1" id="KW-0812">Transmembrane</keyword>
<proteinExistence type="predicted"/>
<organism evidence="2 3">
    <name type="scientific">Saccharibacillus brassicae</name>
    <dbReference type="NCBI Taxonomy" id="2583377"/>
    <lineage>
        <taxon>Bacteria</taxon>
        <taxon>Bacillati</taxon>
        <taxon>Bacillota</taxon>
        <taxon>Bacilli</taxon>
        <taxon>Bacillales</taxon>
        <taxon>Paenibacillaceae</taxon>
        <taxon>Saccharibacillus</taxon>
    </lineage>
</organism>
<accession>A0A4Y6USZ4</accession>
<dbReference type="AlphaFoldDB" id="A0A4Y6USZ4"/>
<reference evidence="2 3" key="1">
    <citation type="submission" date="2019-06" db="EMBL/GenBank/DDBJ databases">
        <title>Saccharibacillus brassicae sp. nov., an endophytic bacterium isolated from Chinese cabbage seeds (Brassica pekinensis).</title>
        <authorList>
            <person name="Jiang L."/>
            <person name="Lee J."/>
            <person name="Kim S.W."/>
        </authorList>
    </citation>
    <scope>NUCLEOTIDE SEQUENCE [LARGE SCALE GENOMIC DNA]</scope>
    <source>
        <strain evidence="3">KCTC 43072 / ATSA2</strain>
    </source>
</reference>